<accession>A0ABW0ZAV6</accession>
<protein>
    <submittedName>
        <fullName evidence="1">Uncharacterized protein</fullName>
    </submittedName>
</protein>
<name>A0ABW0ZAV6_9ACTN</name>
<sequence>MKHLQELSEREYFASVRQRPGMFVGKTSFAVLAAFLTGYDQHAVRHGSPGLAGWREWLVTRRGQDCNHAWAGQVLHIALPNGWDNMWDLPPADERHTIDVMFQLLDAFLAEREVA</sequence>
<reference evidence="2" key="1">
    <citation type="journal article" date="2019" name="Int. J. Syst. Evol. Microbiol.">
        <title>The Global Catalogue of Microorganisms (GCM) 10K type strain sequencing project: providing services to taxonomists for standard genome sequencing and annotation.</title>
        <authorList>
            <consortium name="The Broad Institute Genomics Platform"/>
            <consortium name="The Broad Institute Genome Sequencing Center for Infectious Disease"/>
            <person name="Wu L."/>
            <person name="Ma J."/>
        </authorList>
    </citation>
    <scope>NUCLEOTIDE SEQUENCE [LARGE SCALE GENOMIC DNA]</scope>
    <source>
        <strain evidence="2">CGMCC 4.7304</strain>
    </source>
</reference>
<proteinExistence type="predicted"/>
<gene>
    <name evidence="1" type="ORF">ACFP1Z_28490</name>
</gene>
<dbReference type="Proteomes" id="UP001596083">
    <property type="component" value="Unassembled WGS sequence"/>
</dbReference>
<evidence type="ECO:0000313" key="1">
    <source>
        <dbReference type="EMBL" id="MFC5724113.1"/>
    </source>
</evidence>
<dbReference type="RefSeq" id="WP_390320547.1">
    <property type="nucleotide sequence ID" value="NZ_JBHSPB010000024.1"/>
</dbReference>
<dbReference type="EMBL" id="JBHSPB010000024">
    <property type="protein sequence ID" value="MFC5724113.1"/>
    <property type="molecule type" value="Genomic_DNA"/>
</dbReference>
<organism evidence="1 2">
    <name type="scientific">Streptomyces gamaensis</name>
    <dbReference type="NCBI Taxonomy" id="1763542"/>
    <lineage>
        <taxon>Bacteria</taxon>
        <taxon>Bacillati</taxon>
        <taxon>Actinomycetota</taxon>
        <taxon>Actinomycetes</taxon>
        <taxon>Kitasatosporales</taxon>
        <taxon>Streptomycetaceae</taxon>
        <taxon>Streptomyces</taxon>
    </lineage>
</organism>
<evidence type="ECO:0000313" key="2">
    <source>
        <dbReference type="Proteomes" id="UP001596083"/>
    </source>
</evidence>
<keyword evidence="2" id="KW-1185">Reference proteome</keyword>
<comment type="caution">
    <text evidence="1">The sequence shown here is derived from an EMBL/GenBank/DDBJ whole genome shotgun (WGS) entry which is preliminary data.</text>
</comment>